<dbReference type="SUPFAM" id="SSF56300">
    <property type="entry name" value="Metallo-dependent phosphatases"/>
    <property type="match status" value="1"/>
</dbReference>
<dbReference type="InterPro" id="IPR004843">
    <property type="entry name" value="Calcineurin-like_PHP"/>
</dbReference>
<dbReference type="AlphaFoldDB" id="A0A1P8MQC3"/>
<dbReference type="EMBL" id="CP019312">
    <property type="protein sequence ID" value="APX10266.1"/>
    <property type="molecule type" value="Genomic_DNA"/>
</dbReference>
<dbReference type="Pfam" id="PF00149">
    <property type="entry name" value="Metallophos"/>
    <property type="match status" value="1"/>
</dbReference>
<dbReference type="STRING" id="299262.BWR18_00040"/>
<dbReference type="PANTHER" id="PTHR37844">
    <property type="entry name" value="SER/THR PROTEIN PHOSPHATASE SUPERFAMILY (AFU_ORTHOLOGUE AFUA_1G14840)"/>
    <property type="match status" value="1"/>
</dbReference>
<feature type="domain" description="Calcineurin-like phosphoesterase" evidence="1">
    <location>
        <begin position="12"/>
        <end position="253"/>
    </location>
</feature>
<dbReference type="OrthoDB" id="356681at2"/>
<evidence type="ECO:0000313" key="2">
    <source>
        <dbReference type="EMBL" id="APX10266.1"/>
    </source>
</evidence>
<dbReference type="KEGG" id="tom:BWR18_00040"/>
<sequence length="301" mass="33612">MTPMTIPFQSGTVAILSDLHHDSYDRYAIDPIKMWGLEDILWNADALILAADLTNGPARNWPNVFQYLSEFIPPEQIYALPGNHDYYHSSLDDDPHLADAARRAGAHFVQKQVLLHGDTRLICCTLWTDFNLTHDLTDAMQTAQRAMRDYDLITALTDPDTYLADVSPMRPPRRIRPIDTLNVHLDHRAWLEAALAAPHPIGAAGHTVVVTHHGPHPAVAGKVDALTASFHSDLGSMIQRHQPEAWFFGHSHRRLRAQVQGTDIRNVSVGYAGELIDEPISYLREACQWDSCPVKTGGKQA</sequence>
<organism evidence="2 3">
    <name type="scientific">Tateyamaria omphalii</name>
    <dbReference type="NCBI Taxonomy" id="299262"/>
    <lineage>
        <taxon>Bacteria</taxon>
        <taxon>Pseudomonadati</taxon>
        <taxon>Pseudomonadota</taxon>
        <taxon>Alphaproteobacteria</taxon>
        <taxon>Rhodobacterales</taxon>
        <taxon>Roseobacteraceae</taxon>
        <taxon>Tateyamaria</taxon>
    </lineage>
</organism>
<accession>A0A1P8MQC3</accession>
<proteinExistence type="predicted"/>
<dbReference type="Gene3D" id="3.60.21.10">
    <property type="match status" value="1"/>
</dbReference>
<name>A0A1P8MQC3_9RHOB</name>
<dbReference type="RefSeq" id="WP_076626080.1">
    <property type="nucleotide sequence ID" value="NZ_CP019312.1"/>
</dbReference>
<protein>
    <recommendedName>
        <fullName evidence="1">Calcineurin-like phosphoesterase domain-containing protein</fullName>
    </recommendedName>
</protein>
<evidence type="ECO:0000313" key="3">
    <source>
        <dbReference type="Proteomes" id="UP000186336"/>
    </source>
</evidence>
<dbReference type="PANTHER" id="PTHR37844:SF2">
    <property type="entry name" value="SER_THR PROTEIN PHOSPHATASE SUPERFAMILY (AFU_ORTHOLOGUE AFUA_1G14840)"/>
    <property type="match status" value="1"/>
</dbReference>
<reference evidence="2 3" key="1">
    <citation type="submission" date="2017-01" db="EMBL/GenBank/DDBJ databases">
        <title>Complete genome of Tateyamaria omphalii DOK1-4 isolated from seawater in Dokdo.</title>
        <authorList>
            <person name="Kim J.H."/>
            <person name="Chi W.-J."/>
        </authorList>
    </citation>
    <scope>NUCLEOTIDE SEQUENCE [LARGE SCALE GENOMIC DNA]</scope>
    <source>
        <strain evidence="2 3">DOK1-4</strain>
    </source>
</reference>
<keyword evidence="3" id="KW-1185">Reference proteome</keyword>
<gene>
    <name evidence="2" type="ORF">BWR18_00040</name>
</gene>
<evidence type="ECO:0000259" key="1">
    <source>
        <dbReference type="Pfam" id="PF00149"/>
    </source>
</evidence>
<dbReference type="InterPro" id="IPR029052">
    <property type="entry name" value="Metallo-depent_PP-like"/>
</dbReference>
<dbReference type="Proteomes" id="UP000186336">
    <property type="component" value="Chromosome"/>
</dbReference>
<dbReference type="GO" id="GO:0016787">
    <property type="term" value="F:hydrolase activity"/>
    <property type="evidence" value="ECO:0007669"/>
    <property type="project" value="InterPro"/>
</dbReference>